<organism evidence="4 5">
    <name type="scientific">Pseudosporangium ferrugineum</name>
    <dbReference type="NCBI Taxonomy" id="439699"/>
    <lineage>
        <taxon>Bacteria</taxon>
        <taxon>Bacillati</taxon>
        <taxon>Actinomycetota</taxon>
        <taxon>Actinomycetes</taxon>
        <taxon>Micromonosporales</taxon>
        <taxon>Micromonosporaceae</taxon>
        <taxon>Pseudosporangium</taxon>
    </lineage>
</organism>
<proteinExistence type="predicted"/>
<dbReference type="PANTHER" id="PTHR43884:SF25">
    <property type="entry name" value="ACYL-COA DEHYDROGENASE YDBM-RELATED"/>
    <property type="match status" value="1"/>
</dbReference>
<dbReference type="Gene3D" id="1.10.540.10">
    <property type="entry name" value="Acyl-CoA dehydrogenase/oxidase, N-terminal domain"/>
    <property type="match status" value="1"/>
</dbReference>
<feature type="domain" description="Acyl-CoA dehydrogenase C-terminal" evidence="3">
    <location>
        <begin position="218"/>
        <end position="342"/>
    </location>
</feature>
<dbReference type="PIRSF" id="PIRSF016578">
    <property type="entry name" value="HsaA"/>
    <property type="match status" value="1"/>
</dbReference>
<evidence type="ECO:0000313" key="4">
    <source>
        <dbReference type="EMBL" id="PRY19145.1"/>
    </source>
</evidence>
<dbReference type="GO" id="GO:0003995">
    <property type="term" value="F:acyl-CoA dehydrogenase activity"/>
    <property type="evidence" value="ECO:0007669"/>
    <property type="project" value="TreeGrafter"/>
</dbReference>
<dbReference type="InterPro" id="IPR013786">
    <property type="entry name" value="AcylCoA_DH/ox_N"/>
</dbReference>
<dbReference type="Gene3D" id="2.40.110.10">
    <property type="entry name" value="Butyryl-CoA Dehydrogenase, subunit A, domain 2"/>
    <property type="match status" value="1"/>
</dbReference>
<dbReference type="Pfam" id="PF02771">
    <property type="entry name" value="Acyl-CoA_dh_N"/>
    <property type="match status" value="1"/>
</dbReference>
<keyword evidence="1" id="KW-0560">Oxidoreductase</keyword>
<dbReference type="OrthoDB" id="3404950at2"/>
<dbReference type="InterPro" id="IPR037069">
    <property type="entry name" value="AcylCoA_DH/ox_N_sf"/>
</dbReference>
<dbReference type="RefSeq" id="WP_106131269.1">
    <property type="nucleotide sequence ID" value="NZ_PVZG01000038.1"/>
</dbReference>
<name>A0A2T0RDA2_9ACTN</name>
<dbReference type="SUPFAM" id="SSF47203">
    <property type="entry name" value="Acyl-CoA dehydrogenase C-terminal domain-like"/>
    <property type="match status" value="1"/>
</dbReference>
<keyword evidence="5" id="KW-1185">Reference proteome</keyword>
<dbReference type="Pfam" id="PF08028">
    <property type="entry name" value="Acyl-CoA_dh_2"/>
    <property type="match status" value="1"/>
</dbReference>
<reference evidence="4 5" key="1">
    <citation type="submission" date="2018-03" db="EMBL/GenBank/DDBJ databases">
        <title>Genomic Encyclopedia of Archaeal and Bacterial Type Strains, Phase II (KMG-II): from individual species to whole genera.</title>
        <authorList>
            <person name="Goeker M."/>
        </authorList>
    </citation>
    <scope>NUCLEOTIDE SEQUENCE [LARGE SCALE GENOMIC DNA]</scope>
    <source>
        <strain evidence="4 5">DSM 45348</strain>
    </source>
</reference>
<evidence type="ECO:0000259" key="2">
    <source>
        <dbReference type="Pfam" id="PF02771"/>
    </source>
</evidence>
<evidence type="ECO:0000259" key="3">
    <source>
        <dbReference type="Pfam" id="PF08028"/>
    </source>
</evidence>
<dbReference type="AlphaFoldDB" id="A0A2T0RDA2"/>
<evidence type="ECO:0000256" key="1">
    <source>
        <dbReference type="ARBA" id="ARBA00023002"/>
    </source>
</evidence>
<dbReference type="Gene3D" id="1.20.140.10">
    <property type="entry name" value="Butyryl-CoA Dehydrogenase, subunit A, domain 3"/>
    <property type="match status" value="1"/>
</dbReference>
<dbReference type="SUPFAM" id="SSF56645">
    <property type="entry name" value="Acyl-CoA dehydrogenase NM domain-like"/>
    <property type="match status" value="1"/>
</dbReference>
<dbReference type="PANTHER" id="PTHR43884">
    <property type="entry name" value="ACYL-COA DEHYDROGENASE"/>
    <property type="match status" value="1"/>
</dbReference>
<sequence>MSLPLLDDVRALSPAIRELAPLIEQDRGVPPALIEQLAELGIFRLAAPKELGGLEADPASLVEIFEELGHADGSTGWCAMIAGATSMALAYLDPATAADLLRDPRFLIAGVAAPMGRATPADGGYRVSGRWSFASACHHATALVGGVVTPAGVRLAVLDPADVAILDTWEVAGLRGTGSHDFTADDVLVPAGRTFSLAEPPHHDGPLYAFPALSLLALGIGAVALGIARAAIGDFGALARTKRNPVTGETISTRPAVRAAVAEATALHGSGLAYLLASVRATGSDARRRAALRLAISTATRNAARAVDLVYHAAGGSAVYDASPLQRHFRDVHVATQHAMVSSDVTETAGAVLLGDTTVPTARL</sequence>
<dbReference type="InterPro" id="IPR009100">
    <property type="entry name" value="AcylCoA_DH/oxidase_NM_dom_sf"/>
</dbReference>
<dbReference type="GO" id="GO:0050660">
    <property type="term" value="F:flavin adenine dinucleotide binding"/>
    <property type="evidence" value="ECO:0007669"/>
    <property type="project" value="InterPro"/>
</dbReference>
<dbReference type="Proteomes" id="UP000239209">
    <property type="component" value="Unassembled WGS sequence"/>
</dbReference>
<protein>
    <submittedName>
        <fullName evidence="4">Alkylation response protein AidB-like acyl-CoA dehydrogenase</fullName>
    </submittedName>
</protein>
<evidence type="ECO:0000313" key="5">
    <source>
        <dbReference type="Proteomes" id="UP000239209"/>
    </source>
</evidence>
<dbReference type="InterPro" id="IPR013107">
    <property type="entry name" value="Acyl-CoA_DH_C"/>
</dbReference>
<dbReference type="InterPro" id="IPR036250">
    <property type="entry name" value="AcylCo_DH-like_C"/>
</dbReference>
<dbReference type="EMBL" id="PVZG01000038">
    <property type="protein sequence ID" value="PRY19145.1"/>
    <property type="molecule type" value="Genomic_DNA"/>
</dbReference>
<comment type="caution">
    <text evidence="4">The sequence shown here is derived from an EMBL/GenBank/DDBJ whole genome shotgun (WGS) entry which is preliminary data.</text>
</comment>
<accession>A0A2T0RDA2</accession>
<feature type="domain" description="Acyl-CoA dehydrogenase/oxidase N-terminal" evidence="2">
    <location>
        <begin position="19"/>
        <end position="84"/>
    </location>
</feature>
<gene>
    <name evidence="4" type="ORF">CLV70_13823</name>
</gene>
<dbReference type="InterPro" id="IPR046373">
    <property type="entry name" value="Acyl-CoA_Oxase/DH_mid-dom_sf"/>
</dbReference>